<accession>A0A663LI57</accession>
<organism evidence="2 3">
    <name type="scientific">Athene cunicularia</name>
    <name type="common">Burrowing owl</name>
    <name type="synonym">Speotyto cunicularia</name>
    <dbReference type="NCBI Taxonomy" id="194338"/>
    <lineage>
        <taxon>Eukaryota</taxon>
        <taxon>Metazoa</taxon>
        <taxon>Chordata</taxon>
        <taxon>Craniata</taxon>
        <taxon>Vertebrata</taxon>
        <taxon>Euteleostomi</taxon>
        <taxon>Archelosauria</taxon>
        <taxon>Archosauria</taxon>
        <taxon>Dinosauria</taxon>
        <taxon>Saurischia</taxon>
        <taxon>Theropoda</taxon>
        <taxon>Coelurosauria</taxon>
        <taxon>Aves</taxon>
        <taxon>Neognathae</taxon>
        <taxon>Neoaves</taxon>
        <taxon>Telluraves</taxon>
        <taxon>Strigiformes</taxon>
        <taxon>Strigidae</taxon>
        <taxon>Athene</taxon>
    </lineage>
</organism>
<evidence type="ECO:0000313" key="2">
    <source>
        <dbReference type="Ensembl" id="ENSACUP00000000006.1"/>
    </source>
</evidence>
<keyword evidence="3" id="KW-1185">Reference proteome</keyword>
<feature type="region of interest" description="Disordered" evidence="1">
    <location>
        <begin position="51"/>
        <end position="71"/>
    </location>
</feature>
<proteinExistence type="predicted"/>
<reference evidence="2" key="1">
    <citation type="submission" date="2025-08" db="UniProtKB">
        <authorList>
            <consortium name="Ensembl"/>
        </authorList>
    </citation>
    <scope>IDENTIFICATION</scope>
</reference>
<dbReference type="Ensembl" id="ENSACUT00000000006.1">
    <property type="protein sequence ID" value="ENSACUP00000000006.1"/>
    <property type="gene ID" value="ENSACUG00000000004.1"/>
</dbReference>
<name>A0A663LI57_ATHCN</name>
<evidence type="ECO:0000256" key="1">
    <source>
        <dbReference type="SAM" id="MobiDB-lite"/>
    </source>
</evidence>
<reference evidence="2" key="2">
    <citation type="submission" date="2025-09" db="UniProtKB">
        <authorList>
            <consortium name="Ensembl"/>
        </authorList>
    </citation>
    <scope>IDENTIFICATION</scope>
</reference>
<evidence type="ECO:0000313" key="3">
    <source>
        <dbReference type="Proteomes" id="UP000472269"/>
    </source>
</evidence>
<sequence length="97" mass="10697">MHVATDFVTRHVLIWHSSSDPSSQPRSPSHCHLLDSAHVFFTQKNAVLPNVPDGPVHKSQEQQSSSPCPHALAPRLLASLLPTDHPQLREDTGQILL</sequence>
<dbReference type="Proteomes" id="UP000472269">
    <property type="component" value="Unplaced"/>
</dbReference>
<dbReference type="AlphaFoldDB" id="A0A663LI57"/>
<protein>
    <submittedName>
        <fullName evidence="2">Uncharacterized protein</fullName>
    </submittedName>
</protein>